<dbReference type="EMBL" id="VUJX02000002">
    <property type="protein sequence ID" value="KAL0941138.1"/>
    <property type="molecule type" value="Genomic_DNA"/>
</dbReference>
<reference evidence="1 2" key="1">
    <citation type="journal article" date="2020" name="Phytopathology">
        <title>Genome Sequence Resources of Colletotrichum truncatum, C. plurivorum, C. musicola, and C. sojae: Four Species Pathogenic to Soybean (Glycine max).</title>
        <authorList>
            <person name="Rogerio F."/>
            <person name="Boufleur T.R."/>
            <person name="Ciampi-Guillardi M."/>
            <person name="Sukno S.A."/>
            <person name="Thon M.R."/>
            <person name="Massola Junior N.S."/>
            <person name="Baroncelli R."/>
        </authorList>
    </citation>
    <scope>NUCLEOTIDE SEQUENCE [LARGE SCALE GENOMIC DNA]</scope>
    <source>
        <strain evidence="1 2">CMES1059</strain>
    </source>
</reference>
<proteinExistence type="predicted"/>
<evidence type="ECO:0000313" key="2">
    <source>
        <dbReference type="Proteomes" id="UP000805649"/>
    </source>
</evidence>
<comment type="caution">
    <text evidence="1">The sequence shown here is derived from an EMBL/GenBank/DDBJ whole genome shotgun (WGS) entry which is preliminary data.</text>
</comment>
<keyword evidence="2" id="KW-1185">Reference proteome</keyword>
<gene>
    <name evidence="1" type="ORF">CTRU02_203902</name>
</gene>
<sequence length="264" mass="29210">MKLYPSLSSDLAEWASRQPVFFTASAPTHLPHINVSPKGLSAHFAVLSPNLVGYIDRTGSGCETIAHSYENGRLTIMFMSFGSAPRILRLFCRSRIVEWDHPEFDSWMKRIIPQGETGKNPYDGARAVVLGEVWEVQTSCGFGVPMVRKELYAPDVASQDGTLEKAEGQGTPADELSVFEERPTLDNYWKKRADNNTIHKYQLETNLTSLDGLPGLKAARKAAGEVFWLTDAKVRATRAARETHGILLGLFIALIIYGVSALVK</sequence>
<accession>A0ACC3ZAL7</accession>
<organism evidence="1 2">
    <name type="scientific">Colletotrichum truncatum</name>
    <name type="common">Anthracnose fungus</name>
    <name type="synonym">Colletotrichum capsici</name>
    <dbReference type="NCBI Taxonomy" id="5467"/>
    <lineage>
        <taxon>Eukaryota</taxon>
        <taxon>Fungi</taxon>
        <taxon>Dikarya</taxon>
        <taxon>Ascomycota</taxon>
        <taxon>Pezizomycotina</taxon>
        <taxon>Sordariomycetes</taxon>
        <taxon>Hypocreomycetidae</taxon>
        <taxon>Glomerellales</taxon>
        <taxon>Glomerellaceae</taxon>
        <taxon>Colletotrichum</taxon>
        <taxon>Colletotrichum truncatum species complex</taxon>
    </lineage>
</organism>
<protein>
    <submittedName>
        <fullName evidence="1">Pyridoxamine phosphate oxidase family protein</fullName>
    </submittedName>
</protein>
<name>A0ACC3ZAL7_COLTU</name>
<dbReference type="Proteomes" id="UP000805649">
    <property type="component" value="Unassembled WGS sequence"/>
</dbReference>
<evidence type="ECO:0000313" key="1">
    <source>
        <dbReference type="EMBL" id="KAL0941138.1"/>
    </source>
</evidence>